<keyword evidence="1" id="KW-0378">Hydrolase</keyword>
<feature type="compositionally biased region" description="Low complexity" evidence="2">
    <location>
        <begin position="460"/>
        <end position="472"/>
    </location>
</feature>
<protein>
    <recommendedName>
        <fullName evidence="3">DUF6598 domain-containing protein</fullName>
    </recommendedName>
</protein>
<feature type="region of interest" description="Disordered" evidence="2">
    <location>
        <begin position="428"/>
        <end position="506"/>
    </location>
</feature>
<dbReference type="InterPro" id="IPR016138">
    <property type="entry name" value="Ribosome_inactivat_prot_sub1"/>
</dbReference>
<dbReference type="Gene3D" id="3.40.420.10">
    <property type="entry name" value="Ricin (A subunit), domain 1"/>
    <property type="match status" value="1"/>
</dbReference>
<keyword evidence="1" id="KW-0652">Protein synthesis inhibitor</keyword>
<evidence type="ECO:0000313" key="4">
    <source>
        <dbReference type="EMBL" id="KAG2555921.1"/>
    </source>
</evidence>
<evidence type="ECO:0000259" key="3">
    <source>
        <dbReference type="Pfam" id="PF20241"/>
    </source>
</evidence>
<dbReference type="SUPFAM" id="SSF56371">
    <property type="entry name" value="Ribosome inactivating proteins (RIP)"/>
    <property type="match status" value="1"/>
</dbReference>
<dbReference type="Proteomes" id="UP000823388">
    <property type="component" value="Chromosome 8N"/>
</dbReference>
<proteinExistence type="inferred from homology"/>
<reference evidence="4" key="1">
    <citation type="submission" date="2020-05" db="EMBL/GenBank/DDBJ databases">
        <title>WGS assembly of Panicum virgatum.</title>
        <authorList>
            <person name="Lovell J.T."/>
            <person name="Jenkins J."/>
            <person name="Shu S."/>
            <person name="Juenger T.E."/>
            <person name="Schmutz J."/>
        </authorList>
    </citation>
    <scope>NUCLEOTIDE SEQUENCE</scope>
    <source>
        <strain evidence="4">AP13</strain>
    </source>
</reference>
<dbReference type="EMBL" id="CM029052">
    <property type="protein sequence ID" value="KAG2555921.1"/>
    <property type="molecule type" value="Genomic_DNA"/>
</dbReference>
<keyword evidence="5" id="KW-1185">Reference proteome</keyword>
<accession>A0A8T0P166</accession>
<comment type="catalytic activity">
    <reaction evidence="1">
        <text>Endohydrolysis of the N-glycosidic bond at one specific adenosine on the 28S rRNA.</text>
        <dbReference type="EC" id="3.2.2.22"/>
    </reaction>
</comment>
<comment type="caution">
    <text evidence="4">The sequence shown here is derived from an EMBL/GenBank/DDBJ whole genome shotgun (WGS) entry which is preliminary data.</text>
</comment>
<dbReference type="InterPro" id="IPR001574">
    <property type="entry name" value="Ribosome_inactivat_prot"/>
</dbReference>
<dbReference type="Pfam" id="PF00161">
    <property type="entry name" value="RIP"/>
    <property type="match status" value="1"/>
</dbReference>
<sequence length="728" mass="81764">MRLKISKATVEVTMRHSHGYYSGKITTRIGEMPVMNEEISIISAESVHRQPTYVVAVPCGSVLSIEVDWQIESTSSNSQRVKHLQVLKFVKGTLAGSDKICEHEVQVKITWGEEEEIDEGTEPEFIIARPDRQPYRPLVEVKMISVNDIAVVYTVGDEMSFTEFIMALRGILAGHPDREDILDGHDYLNLSFTREHPVLPKVQDAEQPGRWLHIKLQVVEGEETFWTTLLMRDDNLYVLGFKNQQGDVYGLVDNRSVLMLPGRYKAKRREWSTKYRTMLGTNFSNAQAAHKLAGAHLGHSFAKKAVRVLSRHPIYVESDMNPNEALAGLIVMVCESARMNPLHDAIAGGWSNGTGFTEQLMNDYVWKYGDKSKVLLMWKHQKYYKPVWLPQHPIKELQDIYLVLNNPPTKAGKQEKNNHQHKTALNKTHHNDSQHSNGGQKNQDSSSSSSGNQPNEADSHGSNGNHQNQGNRNHSDGSNGDDSKDPSQPRKDDESQGYDKGHGRPRVELLAMRANLRVVGTKIIVFDGKRGQIIYRHKEQAGKQGGMVDLVLTGPYTGISAYGSFAIKIDIPDSPPIKWQWDGYDPKYAAQVDELTCKKQEIGNVAEVTYAVMSNALEATVQVNLRLKDGHNPGGVSGVITTVIDGFDARSTLFNCTEVTDHCFSPTDDDSWFLLQLARNVVAVPCDRVLRMEVDLKIRTPNNQEPKHLKANLNFHDKGRICTQPYTK</sequence>
<dbReference type="GO" id="GO:0006952">
    <property type="term" value="P:defense response"/>
    <property type="evidence" value="ECO:0007669"/>
    <property type="project" value="UniProtKB-KW"/>
</dbReference>
<keyword evidence="1" id="KW-0800">Toxin</keyword>
<feature type="domain" description="DUF6598" evidence="3">
    <location>
        <begin position="516"/>
        <end position="717"/>
    </location>
</feature>
<evidence type="ECO:0000256" key="2">
    <source>
        <dbReference type="SAM" id="MobiDB-lite"/>
    </source>
</evidence>
<name>A0A8T0P166_PANVG</name>
<evidence type="ECO:0000256" key="1">
    <source>
        <dbReference type="RuleBase" id="RU004915"/>
    </source>
</evidence>
<dbReference type="GO" id="GO:0017148">
    <property type="term" value="P:negative regulation of translation"/>
    <property type="evidence" value="ECO:0007669"/>
    <property type="project" value="UniProtKB-KW"/>
</dbReference>
<feature type="compositionally biased region" description="Basic and acidic residues" evidence="2">
    <location>
        <begin position="481"/>
        <end position="506"/>
    </location>
</feature>
<dbReference type="InterPro" id="IPR046533">
    <property type="entry name" value="DUF6598"/>
</dbReference>
<evidence type="ECO:0000313" key="5">
    <source>
        <dbReference type="Proteomes" id="UP000823388"/>
    </source>
</evidence>
<dbReference type="GO" id="GO:0090729">
    <property type="term" value="F:toxin activity"/>
    <property type="evidence" value="ECO:0007669"/>
    <property type="project" value="UniProtKB-KW"/>
</dbReference>
<keyword evidence="1" id="KW-0611">Plant defense</keyword>
<dbReference type="PANTHER" id="PTHR33453:SF40">
    <property type="entry name" value="RRNA N-GLYCOSYLASE"/>
    <property type="match status" value="1"/>
</dbReference>
<dbReference type="InterPro" id="IPR036041">
    <property type="entry name" value="Ribosome-inact_prot_sf"/>
</dbReference>
<dbReference type="PANTHER" id="PTHR33453">
    <property type="match status" value="1"/>
</dbReference>
<dbReference type="GO" id="GO:0030598">
    <property type="term" value="F:rRNA N-glycosylase activity"/>
    <property type="evidence" value="ECO:0007669"/>
    <property type="project" value="UniProtKB-EC"/>
</dbReference>
<dbReference type="AlphaFoldDB" id="A0A8T0P166"/>
<feature type="compositionally biased region" description="Low complexity" evidence="2">
    <location>
        <begin position="436"/>
        <end position="453"/>
    </location>
</feature>
<comment type="similarity">
    <text evidence="1">Belongs to the ribosome-inactivating protein family.</text>
</comment>
<gene>
    <name evidence="4" type="ORF">PVAP13_8NG086600</name>
</gene>
<organism evidence="4 5">
    <name type="scientific">Panicum virgatum</name>
    <name type="common">Blackwell switchgrass</name>
    <dbReference type="NCBI Taxonomy" id="38727"/>
    <lineage>
        <taxon>Eukaryota</taxon>
        <taxon>Viridiplantae</taxon>
        <taxon>Streptophyta</taxon>
        <taxon>Embryophyta</taxon>
        <taxon>Tracheophyta</taxon>
        <taxon>Spermatophyta</taxon>
        <taxon>Magnoliopsida</taxon>
        <taxon>Liliopsida</taxon>
        <taxon>Poales</taxon>
        <taxon>Poaceae</taxon>
        <taxon>PACMAD clade</taxon>
        <taxon>Panicoideae</taxon>
        <taxon>Panicodae</taxon>
        <taxon>Paniceae</taxon>
        <taxon>Panicinae</taxon>
        <taxon>Panicum</taxon>
        <taxon>Panicum sect. Hiantes</taxon>
    </lineage>
</organism>
<dbReference type="Pfam" id="PF20241">
    <property type="entry name" value="DUF6598"/>
    <property type="match status" value="1"/>
</dbReference>